<evidence type="ECO:0000313" key="3">
    <source>
        <dbReference type="EMBL" id="RFT46045.1"/>
    </source>
</evidence>
<dbReference type="Proteomes" id="UP000259211">
    <property type="component" value="Unassembled WGS sequence"/>
</dbReference>
<evidence type="ECO:0000256" key="1">
    <source>
        <dbReference type="SAM" id="MobiDB-lite"/>
    </source>
</evidence>
<feature type="transmembrane region" description="Helical" evidence="2">
    <location>
        <begin position="30"/>
        <end position="50"/>
    </location>
</feature>
<reference evidence="3 4" key="1">
    <citation type="submission" date="2017-07" db="EMBL/GenBank/DDBJ databases">
        <authorList>
            <person name="Sun Z.S."/>
            <person name="Albrecht U."/>
            <person name="Echele G."/>
            <person name="Lee C.C."/>
        </authorList>
    </citation>
    <scope>NUCLEOTIDE SEQUENCE [LARGE SCALE GENOMIC DNA]</scope>
    <source>
        <strain evidence="3 4">P16-029</strain>
    </source>
</reference>
<evidence type="ECO:0000256" key="2">
    <source>
        <dbReference type="SAM" id="Phobius"/>
    </source>
</evidence>
<keyword evidence="2" id="KW-1133">Transmembrane helix</keyword>
<feature type="region of interest" description="Disordered" evidence="1">
    <location>
        <begin position="51"/>
        <end position="94"/>
    </location>
</feature>
<evidence type="ECO:0008006" key="5">
    <source>
        <dbReference type="Google" id="ProtNLM"/>
    </source>
</evidence>
<dbReference type="RefSeq" id="WP_117188965.1">
    <property type="nucleotide sequence ID" value="NZ_NOWI01000003.1"/>
</dbReference>
<dbReference type="NCBIfam" id="NF038353">
    <property type="entry name" value="FxLYD_dom"/>
    <property type="match status" value="1"/>
</dbReference>
<dbReference type="InterPro" id="IPR047676">
    <property type="entry name" value="FxLYD_dom"/>
</dbReference>
<evidence type="ECO:0000313" key="4">
    <source>
        <dbReference type="Proteomes" id="UP000259211"/>
    </source>
</evidence>
<feature type="compositionally biased region" description="Basic and acidic residues" evidence="1">
    <location>
        <begin position="67"/>
        <end position="94"/>
    </location>
</feature>
<dbReference type="EMBL" id="NOWI01000003">
    <property type="protein sequence ID" value="RFT46045.1"/>
    <property type="molecule type" value="Genomic_DNA"/>
</dbReference>
<comment type="caution">
    <text evidence="3">The sequence shown here is derived from an EMBL/GenBank/DDBJ whole genome shotgun (WGS) entry which is preliminary data.</text>
</comment>
<protein>
    <recommendedName>
        <fullName evidence="5">DUF3426 domain-containing protein</fullName>
    </recommendedName>
</protein>
<gene>
    <name evidence="3" type="ORF">CHT91_04420</name>
</gene>
<proteinExistence type="predicted"/>
<dbReference type="AlphaFoldDB" id="A0A3E2DL07"/>
<name>A0A3E2DL07_9ACTN</name>
<organism evidence="3 4">
    <name type="scientific">Cutibacterium avidum</name>
    <dbReference type="NCBI Taxonomy" id="33010"/>
    <lineage>
        <taxon>Bacteria</taxon>
        <taxon>Bacillati</taxon>
        <taxon>Actinomycetota</taxon>
        <taxon>Actinomycetes</taxon>
        <taxon>Propionibacteriales</taxon>
        <taxon>Propionibacteriaceae</taxon>
        <taxon>Cutibacterium</taxon>
    </lineage>
</organism>
<accession>A0A3E2DL07</accession>
<sequence length="180" mass="19645">MTDTNWPNQSQPQPPQAPQPKPKKPIYKRVWFWLLVIVALLLAFGAMGGGDDGSDAKTDTAASSEAKSTDKAAKKADEKKAEEEPAEDARPTERLVLEKDYKFTTDDFSPMVKGTVTNNSDKPVKVAVMITFNAYDDSGANVGTCTDSTESIDANGKWKFKALCDTDDVAKVKFKDLSGF</sequence>
<feature type="region of interest" description="Disordered" evidence="1">
    <location>
        <begin position="1"/>
        <end position="23"/>
    </location>
</feature>
<keyword evidence="2" id="KW-0472">Membrane</keyword>
<keyword evidence="2" id="KW-0812">Transmembrane</keyword>